<dbReference type="EMBL" id="BMPN01000003">
    <property type="protein sequence ID" value="GGJ62108.1"/>
    <property type="molecule type" value="Genomic_DNA"/>
</dbReference>
<protein>
    <recommendedName>
        <fullName evidence="2">MurNAc-LAA domain-containing protein</fullName>
    </recommendedName>
</protein>
<proteinExistence type="predicted"/>
<gene>
    <name evidence="3" type="ORF">GCM10007111_25300</name>
</gene>
<dbReference type="Gene3D" id="3.40.630.40">
    <property type="entry name" value="Zn-dependent exopeptidases"/>
    <property type="match status" value="1"/>
</dbReference>
<keyword evidence="1" id="KW-0378">Hydrolase</keyword>
<organism evidence="3 4">
    <name type="scientific">Virgibacillus kapii</name>
    <dbReference type="NCBI Taxonomy" id="1638645"/>
    <lineage>
        <taxon>Bacteria</taxon>
        <taxon>Bacillati</taxon>
        <taxon>Bacillota</taxon>
        <taxon>Bacilli</taxon>
        <taxon>Bacillales</taxon>
        <taxon>Bacillaceae</taxon>
        <taxon>Virgibacillus</taxon>
    </lineage>
</organism>
<dbReference type="PANTHER" id="PTHR30404:SF0">
    <property type="entry name" value="N-ACETYLMURAMOYL-L-ALANINE AMIDASE AMIC"/>
    <property type="match status" value="1"/>
</dbReference>
<feature type="domain" description="MurNAc-LAA" evidence="2">
    <location>
        <begin position="64"/>
        <end position="175"/>
    </location>
</feature>
<comment type="caution">
    <text evidence="3">The sequence shown here is derived from an EMBL/GenBank/DDBJ whole genome shotgun (WGS) entry which is preliminary data.</text>
</comment>
<dbReference type="CDD" id="cd02696">
    <property type="entry name" value="MurNAc-LAA"/>
    <property type="match status" value="1"/>
</dbReference>
<evidence type="ECO:0000259" key="2">
    <source>
        <dbReference type="SMART" id="SM00646"/>
    </source>
</evidence>
<dbReference type="InterPro" id="IPR002508">
    <property type="entry name" value="MurNAc-LAA_cat"/>
</dbReference>
<dbReference type="InterPro" id="IPR050695">
    <property type="entry name" value="N-acetylmuramoyl_amidase_3"/>
</dbReference>
<keyword evidence="4" id="KW-1185">Reference proteome</keyword>
<accession>A0ABQ2DLG7</accession>
<evidence type="ECO:0000313" key="3">
    <source>
        <dbReference type="EMBL" id="GGJ62108.1"/>
    </source>
</evidence>
<reference evidence="4" key="1">
    <citation type="journal article" date="2019" name="Int. J. Syst. Evol. Microbiol.">
        <title>The Global Catalogue of Microorganisms (GCM) 10K type strain sequencing project: providing services to taxonomists for standard genome sequencing and annotation.</title>
        <authorList>
            <consortium name="The Broad Institute Genomics Platform"/>
            <consortium name="The Broad Institute Genome Sequencing Center for Infectious Disease"/>
            <person name="Wu L."/>
            <person name="Ma J."/>
        </authorList>
    </citation>
    <scope>NUCLEOTIDE SEQUENCE [LARGE SCALE GENOMIC DNA]</scope>
    <source>
        <strain evidence="4">JCM 30071</strain>
    </source>
</reference>
<dbReference type="RefSeq" id="WP_188943346.1">
    <property type="nucleotide sequence ID" value="NZ_BMPN01000003.1"/>
</dbReference>
<name>A0ABQ2DLG7_9BACI</name>
<sequence>MTKLFIDPGHGGNDPGATANGLREKDLTLEIALKLRNILNNEYEGHSLMLSRTTDQSVTLSSRTNMANNWGADYLVSVHINAGGGTGFESYTYNGSYSGKEETNRLRGIVHNAIVAETEFRDRGKKEANFHMVRESAMPAVLTENGFIDNASDAAALKSDAFLTKIARGHAEGLASALGLNRKDGGNDGEQGYVEILADSLWTYNTADWDDKAVIVNKDEVFTVIRDKFPVDGGHMYQIKSGLYITANPTYVRYYTK</sequence>
<evidence type="ECO:0000256" key="1">
    <source>
        <dbReference type="ARBA" id="ARBA00022801"/>
    </source>
</evidence>
<dbReference type="SUPFAM" id="SSF53187">
    <property type="entry name" value="Zn-dependent exopeptidases"/>
    <property type="match status" value="1"/>
</dbReference>
<dbReference type="Proteomes" id="UP000634435">
    <property type="component" value="Unassembled WGS sequence"/>
</dbReference>
<dbReference type="PANTHER" id="PTHR30404">
    <property type="entry name" value="N-ACETYLMURAMOYL-L-ALANINE AMIDASE"/>
    <property type="match status" value="1"/>
</dbReference>
<dbReference type="SMART" id="SM00646">
    <property type="entry name" value="Ami_3"/>
    <property type="match status" value="1"/>
</dbReference>
<dbReference type="Pfam" id="PF01520">
    <property type="entry name" value="Amidase_3"/>
    <property type="match status" value="1"/>
</dbReference>
<evidence type="ECO:0000313" key="4">
    <source>
        <dbReference type="Proteomes" id="UP000634435"/>
    </source>
</evidence>